<keyword evidence="3" id="KW-1185">Reference proteome</keyword>
<dbReference type="Gene3D" id="3.30.70.2970">
    <property type="entry name" value="Protein of unknown function (DUF541), domain 2"/>
    <property type="match status" value="1"/>
</dbReference>
<dbReference type="InterPro" id="IPR052022">
    <property type="entry name" value="26kDa_periplasmic_antigen"/>
</dbReference>
<dbReference type="InterPro" id="IPR007497">
    <property type="entry name" value="SIMPL/DUF541"/>
</dbReference>
<dbReference type="Gene3D" id="3.30.110.170">
    <property type="entry name" value="Protein of unknown function (DUF541), domain 1"/>
    <property type="match status" value="1"/>
</dbReference>
<evidence type="ECO:0000313" key="2">
    <source>
        <dbReference type="EMBL" id="SEG62682.1"/>
    </source>
</evidence>
<organism evidence="2 3">
    <name type="scientific">Bryocella elongata</name>
    <dbReference type="NCBI Taxonomy" id="863522"/>
    <lineage>
        <taxon>Bacteria</taxon>
        <taxon>Pseudomonadati</taxon>
        <taxon>Acidobacteriota</taxon>
        <taxon>Terriglobia</taxon>
        <taxon>Terriglobales</taxon>
        <taxon>Acidobacteriaceae</taxon>
        <taxon>Bryocella</taxon>
    </lineage>
</organism>
<dbReference type="PANTHER" id="PTHR34387">
    <property type="entry name" value="SLR1258 PROTEIN"/>
    <property type="match status" value="1"/>
</dbReference>
<dbReference type="PANTHER" id="PTHR34387:SF2">
    <property type="entry name" value="SLR1258 PROTEIN"/>
    <property type="match status" value="1"/>
</dbReference>
<evidence type="ECO:0000313" key="3">
    <source>
        <dbReference type="Proteomes" id="UP000236728"/>
    </source>
</evidence>
<keyword evidence="1" id="KW-0732">Signal</keyword>
<accession>A0A1H6BPX5</accession>
<evidence type="ECO:0008006" key="4">
    <source>
        <dbReference type="Google" id="ProtNLM"/>
    </source>
</evidence>
<reference evidence="2 3" key="1">
    <citation type="submission" date="2016-10" db="EMBL/GenBank/DDBJ databases">
        <authorList>
            <person name="de Groot N.N."/>
        </authorList>
    </citation>
    <scope>NUCLEOTIDE SEQUENCE [LARGE SCALE GENOMIC DNA]</scope>
    <source>
        <strain evidence="2 3">DSM 22489</strain>
    </source>
</reference>
<sequence length="249" mass="26297">MMSTSRFSFAAALPLALLASTVLPAAAQMSQSPALAISKDNRTLTISATEKAEADAEVADLSVGYTVYGATLEATYKAASESSNGIVKAMLDAGATKAEMQSRAQQVARLSDYEQKQQKGAKFRVSQTWTVSTEPGKAAVILDAAVQAGANQSGDITWRMKSNLALDEEALRKATEHAKALAMTMAQSLGATLGKPVYATNNVTQTVVRPMYEMKAKAMFADANAPAPLAISPERVQSEATVQIVFAIE</sequence>
<protein>
    <recommendedName>
        <fullName evidence="4">DUF541 domain-containing protein</fullName>
    </recommendedName>
</protein>
<feature type="chain" id="PRO_5009293956" description="DUF541 domain-containing protein" evidence="1">
    <location>
        <begin position="26"/>
        <end position="249"/>
    </location>
</feature>
<name>A0A1H6BPX5_9BACT</name>
<dbReference type="AlphaFoldDB" id="A0A1H6BPX5"/>
<proteinExistence type="predicted"/>
<feature type="signal peptide" evidence="1">
    <location>
        <begin position="1"/>
        <end position="25"/>
    </location>
</feature>
<dbReference type="RefSeq" id="WP_160115247.1">
    <property type="nucleotide sequence ID" value="NZ_FNVA01000007.1"/>
</dbReference>
<dbReference type="Proteomes" id="UP000236728">
    <property type="component" value="Unassembled WGS sequence"/>
</dbReference>
<evidence type="ECO:0000256" key="1">
    <source>
        <dbReference type="SAM" id="SignalP"/>
    </source>
</evidence>
<gene>
    <name evidence="2" type="ORF">SAMN05421819_3910</name>
</gene>
<dbReference type="OrthoDB" id="117696at2"/>
<dbReference type="EMBL" id="FNVA01000007">
    <property type="protein sequence ID" value="SEG62682.1"/>
    <property type="molecule type" value="Genomic_DNA"/>
</dbReference>
<dbReference type="GO" id="GO:0006974">
    <property type="term" value="P:DNA damage response"/>
    <property type="evidence" value="ECO:0007669"/>
    <property type="project" value="TreeGrafter"/>
</dbReference>
<dbReference type="Pfam" id="PF04402">
    <property type="entry name" value="SIMPL"/>
    <property type="match status" value="1"/>
</dbReference>